<feature type="domain" description="Glycosyl transferase family 1" evidence="3">
    <location>
        <begin position="335"/>
        <end position="488"/>
    </location>
</feature>
<keyword evidence="5" id="KW-1185">Reference proteome</keyword>
<keyword evidence="1" id="KW-0328">Glycosyltransferase</keyword>
<sequence length="510" mass="57749">MIYFVNEYLMALNSGIEHAEIKRLQLFKHQGKPAKLVTRNFDQMLYANKQRFGLEDDQIVNMYDFFQGIETRVPVGKNEPKIEALHLAPEYNVDPGADVSHVYDGDQLIMDVHFAPGTIGQLYSVDVYDKTGKKVQMSLWDFRGFKTRDQFFSNEGDLISQVTYAPSGQRVIEEYFGHDADGRTVLTLLQLLDYQNQDLFFNSYDELFTFFLDELNRRDGEKSTFVADRPGASYDAVLSMTTKARRYITLPTTHTVDAKDQVYANLSGLYANALVNHIDQLDGVIVATEAQKADLTRWMGGEDRVKTPIFAVPAGVVDPKQEHAKHIALAQRHRHELVVVGRLTKERHTEDVVTAFAKVKQQIPDATLAIYGYGDQEKPLNEQIKKQALTDSVKLHGYHANLDDVYDQAQVYVNATEGDNEPLALTEALSHGLPAVTYNVFYGPADLIMDGRNGYLVSRGDVDGLAGAMIRLLKDDKLWQQMSQHAYQSMTTRIESVVYAKWKRALHITH</sequence>
<dbReference type="RefSeq" id="WP_407882599.1">
    <property type="nucleotide sequence ID" value="NZ_BQXO01000002.1"/>
</dbReference>
<protein>
    <submittedName>
        <fullName evidence="4">Poly(Glycerol-phosphate) alpha-glucosyltransferase</fullName>
    </submittedName>
</protein>
<organism evidence="4 5">
    <name type="scientific">Furfurilactobacillus curtus</name>
    <dbReference type="NCBI Taxonomy" id="1746200"/>
    <lineage>
        <taxon>Bacteria</taxon>
        <taxon>Bacillati</taxon>
        <taxon>Bacillota</taxon>
        <taxon>Bacilli</taxon>
        <taxon>Lactobacillales</taxon>
        <taxon>Lactobacillaceae</taxon>
        <taxon>Furfurilactobacillus</taxon>
    </lineage>
</organism>
<evidence type="ECO:0000256" key="1">
    <source>
        <dbReference type="ARBA" id="ARBA00022676"/>
    </source>
</evidence>
<dbReference type="Pfam" id="PF00534">
    <property type="entry name" value="Glycos_transf_1"/>
    <property type="match status" value="1"/>
</dbReference>
<dbReference type="PANTHER" id="PTHR12526">
    <property type="entry name" value="GLYCOSYLTRANSFERASE"/>
    <property type="match status" value="1"/>
</dbReference>
<comment type="caution">
    <text evidence="4">The sequence shown here is derived from an EMBL/GenBank/DDBJ whole genome shotgun (WGS) entry which is preliminary data.</text>
</comment>
<evidence type="ECO:0000256" key="2">
    <source>
        <dbReference type="ARBA" id="ARBA00022679"/>
    </source>
</evidence>
<accession>A0ABQ5JLL5</accession>
<proteinExistence type="predicted"/>
<keyword evidence="2" id="KW-0808">Transferase</keyword>
<dbReference type="Gene3D" id="3.40.50.2000">
    <property type="entry name" value="Glycogen Phosphorylase B"/>
    <property type="match status" value="3"/>
</dbReference>
<reference evidence="4 5" key="1">
    <citation type="submission" date="2022-03" db="EMBL/GenBank/DDBJ databases">
        <title>Draft genome sequence of Furfurilactobacillus curtus JCM 31185.</title>
        <authorList>
            <person name="Suzuki S."/>
            <person name="Endo A."/>
            <person name="Kajikawa A."/>
        </authorList>
    </citation>
    <scope>NUCLEOTIDE SEQUENCE [LARGE SCALE GENOMIC DNA]</scope>
    <source>
        <strain evidence="4 5">JCM 31185</strain>
    </source>
</reference>
<dbReference type="EMBL" id="BQXO01000002">
    <property type="protein sequence ID" value="GKT05334.1"/>
    <property type="molecule type" value="Genomic_DNA"/>
</dbReference>
<evidence type="ECO:0000313" key="5">
    <source>
        <dbReference type="Proteomes" id="UP001628078"/>
    </source>
</evidence>
<dbReference type="InterPro" id="IPR001296">
    <property type="entry name" value="Glyco_trans_1"/>
</dbReference>
<evidence type="ECO:0000313" key="4">
    <source>
        <dbReference type="EMBL" id="GKT05334.1"/>
    </source>
</evidence>
<dbReference type="SUPFAM" id="SSF53756">
    <property type="entry name" value="UDP-Glycosyltransferase/glycogen phosphorylase"/>
    <property type="match status" value="1"/>
</dbReference>
<name>A0ABQ5JLL5_9LACO</name>
<dbReference type="Proteomes" id="UP001628078">
    <property type="component" value="Unassembled WGS sequence"/>
</dbReference>
<evidence type="ECO:0000259" key="3">
    <source>
        <dbReference type="Pfam" id="PF00534"/>
    </source>
</evidence>
<gene>
    <name evidence="4" type="primary">tagE5</name>
    <name evidence="4" type="ORF">JCM31185_06230</name>
</gene>
<dbReference type="PANTHER" id="PTHR12526:SF629">
    <property type="entry name" value="TEICHURONIC ACID BIOSYNTHESIS GLYCOSYLTRANSFERASE TUAH-RELATED"/>
    <property type="match status" value="1"/>
</dbReference>